<organism evidence="1 2">
    <name type="scientific">Hymenobacter aranciens</name>
    <dbReference type="NCBI Taxonomy" id="3063996"/>
    <lineage>
        <taxon>Bacteria</taxon>
        <taxon>Pseudomonadati</taxon>
        <taxon>Bacteroidota</taxon>
        <taxon>Cytophagia</taxon>
        <taxon>Cytophagales</taxon>
        <taxon>Hymenobacteraceae</taxon>
        <taxon>Hymenobacter</taxon>
    </lineage>
</organism>
<dbReference type="InterPro" id="IPR003615">
    <property type="entry name" value="HNH_nuc"/>
</dbReference>
<keyword evidence="1" id="KW-0378">Hydrolase</keyword>
<sequence length="354" mass="39587">MEVIKNFGILTSIAWNSNGWTKDPSAADLAKAKYDFVKENAHEHESINFGHEIYPAEEDGSYIGYSPILNRTPDKENSKYVSAIFFLSSDYRHQNRKCIVGLYGFPEIGWAQREAKHPIFKTYDGGNIRAHVDNIIYFQNPVVIDDRSVIDDKLLPIGKLISKQGFNYLHSDNVFNILLAAVRLNPANTKLATLVRKFPTDIDFFNELIDGGEAHDFLENKEADSLAGIAELERKMQKLRPQVKERVSAFIERGAIAGKVKSLTGHKCLMCEALGLNPIGFLKRDGVPYVETHHVTPVSGLTVGGLGLANIITLCANHHRQMHYGNTELISQTKTLFVFSIDGSKVEISKIRVS</sequence>
<keyword evidence="1" id="KW-0255">Endonuclease</keyword>
<reference evidence="1" key="1">
    <citation type="submission" date="2023-07" db="EMBL/GenBank/DDBJ databases">
        <authorList>
            <person name="Kim M.K."/>
        </authorList>
    </citation>
    <scope>NUCLEOTIDE SEQUENCE</scope>
    <source>
        <strain evidence="1">ASUV-10-1</strain>
    </source>
</reference>
<keyword evidence="2" id="KW-1185">Reference proteome</keyword>
<dbReference type="EMBL" id="JAUQSY010000004">
    <property type="protein sequence ID" value="MDO7874560.1"/>
    <property type="molecule type" value="Genomic_DNA"/>
</dbReference>
<protein>
    <submittedName>
        <fullName evidence="1">HNH endonuclease signature motif containing protein</fullName>
    </submittedName>
</protein>
<dbReference type="GO" id="GO:0004519">
    <property type="term" value="F:endonuclease activity"/>
    <property type="evidence" value="ECO:0007669"/>
    <property type="project" value="UniProtKB-KW"/>
</dbReference>
<dbReference type="CDD" id="cd00085">
    <property type="entry name" value="HNHc"/>
    <property type="match status" value="1"/>
</dbReference>
<name>A0ABT9B8G6_9BACT</name>
<keyword evidence="1" id="KW-0540">Nuclease</keyword>
<comment type="caution">
    <text evidence="1">The sequence shown here is derived from an EMBL/GenBank/DDBJ whole genome shotgun (WGS) entry which is preliminary data.</text>
</comment>
<gene>
    <name evidence="1" type="ORF">Q5H93_07440</name>
</gene>
<dbReference type="RefSeq" id="WP_305005875.1">
    <property type="nucleotide sequence ID" value="NZ_JAUQSY010000004.1"/>
</dbReference>
<dbReference type="Proteomes" id="UP001176429">
    <property type="component" value="Unassembled WGS sequence"/>
</dbReference>
<evidence type="ECO:0000313" key="1">
    <source>
        <dbReference type="EMBL" id="MDO7874560.1"/>
    </source>
</evidence>
<evidence type="ECO:0000313" key="2">
    <source>
        <dbReference type="Proteomes" id="UP001176429"/>
    </source>
</evidence>
<proteinExistence type="predicted"/>
<accession>A0ABT9B8G6</accession>